<dbReference type="SUPFAM" id="SSF50978">
    <property type="entry name" value="WD40 repeat-like"/>
    <property type="match status" value="1"/>
</dbReference>
<comment type="function">
    <text evidence="3">Required for 3'-end cleavage and polyadenylation of pre-mRNAs. Also involved in chromosome segregation where it has a role in chromosome attachment to the mitotic spindle.</text>
</comment>
<dbReference type="EMBL" id="LMYN01000052">
    <property type="protein sequence ID" value="KSA01470.1"/>
    <property type="molecule type" value="Genomic_DNA"/>
</dbReference>
<dbReference type="PANTHER" id="PTHR22836:SF0">
    <property type="entry name" value="PRE-MRNA 3' END PROCESSING PROTEIN WDR33"/>
    <property type="match status" value="1"/>
</dbReference>
<organism evidence="8 9">
    <name type="scientific">Debaryomyces fabryi</name>
    <dbReference type="NCBI Taxonomy" id="58627"/>
    <lineage>
        <taxon>Eukaryota</taxon>
        <taxon>Fungi</taxon>
        <taxon>Dikarya</taxon>
        <taxon>Ascomycota</taxon>
        <taxon>Saccharomycotina</taxon>
        <taxon>Pichiomycetes</taxon>
        <taxon>Debaryomycetaceae</taxon>
        <taxon>Debaryomyces</taxon>
    </lineage>
</organism>
<protein>
    <recommendedName>
        <fullName evidence="4 6">Polyadenylation factor subunit 2</fullName>
    </recommendedName>
</protein>
<dbReference type="InterPro" id="IPR045245">
    <property type="entry name" value="Pfs2-like"/>
</dbReference>
<comment type="caution">
    <text evidence="8">The sequence shown here is derived from an EMBL/GenBank/DDBJ whole genome shotgun (WGS) entry which is preliminary data.</text>
</comment>
<dbReference type="OrthoDB" id="16717at2759"/>
<accession>A0A0V1PYY5</accession>
<evidence type="ECO:0000256" key="1">
    <source>
        <dbReference type="ARBA" id="ARBA00022574"/>
    </source>
</evidence>
<dbReference type="Pfam" id="PF00400">
    <property type="entry name" value="WD40"/>
    <property type="match status" value="4"/>
</dbReference>
<evidence type="ECO:0000313" key="9">
    <source>
        <dbReference type="Proteomes" id="UP000054251"/>
    </source>
</evidence>
<evidence type="ECO:0000256" key="4">
    <source>
        <dbReference type="ARBA" id="ARBA00026154"/>
    </source>
</evidence>
<evidence type="ECO:0000256" key="5">
    <source>
        <dbReference type="PROSITE-ProRule" id="PRU00221"/>
    </source>
</evidence>
<dbReference type="RefSeq" id="XP_015467572.1">
    <property type="nucleotide sequence ID" value="XM_015611594.1"/>
</dbReference>
<feature type="region of interest" description="Disordered" evidence="7">
    <location>
        <begin position="1"/>
        <end position="27"/>
    </location>
</feature>
<dbReference type="InterPro" id="IPR001680">
    <property type="entry name" value="WD40_rpt"/>
</dbReference>
<evidence type="ECO:0000256" key="2">
    <source>
        <dbReference type="ARBA" id="ARBA00022737"/>
    </source>
</evidence>
<sequence>MFNNNSNNGNSNGNRGYNNNNRNNERSQGYNQNIEQQLASQEKKTAYRRTVDHGNNMGRWYINRSLGIDDQPIGKIRPESSYLIDLLPSPAYASNSVRQNKNNMSIMDIQTKFVHLSSNKAKHSINTVKWTPEGRRLLVASHSGEFTVWNGMTFNFETIMQAHDLAILSLKYSHNDEWLLSGDQSGVIKYWQTNFNNVNIINGHSDGIRDIAFSPNDSKFLTCSDDSTMKIWNFNNGQEERSLVGHHWDVKSADWHPNLGLIVSGSKDNLIKLWDPRASSCVSTLHGFKHTITKTKFQLLVLKDY</sequence>
<feature type="repeat" description="WD" evidence="5">
    <location>
        <begin position="243"/>
        <end position="284"/>
    </location>
</feature>
<proteinExistence type="predicted"/>
<keyword evidence="9" id="KW-1185">Reference proteome</keyword>
<keyword evidence="6" id="KW-0539">Nucleus</keyword>
<reference evidence="8 9" key="1">
    <citation type="submission" date="2015-11" db="EMBL/GenBank/DDBJ databases">
        <title>The genome of Debaryomyces fabryi.</title>
        <authorList>
            <person name="Tafer H."/>
            <person name="Lopandic K."/>
        </authorList>
    </citation>
    <scope>NUCLEOTIDE SEQUENCE [LARGE SCALE GENOMIC DNA]</scope>
    <source>
        <strain evidence="8 9">CBS 789</strain>
    </source>
</reference>
<dbReference type="SMART" id="SM00320">
    <property type="entry name" value="WD40"/>
    <property type="match status" value="4"/>
</dbReference>
<keyword evidence="2" id="KW-0677">Repeat</keyword>
<dbReference type="Proteomes" id="UP000054251">
    <property type="component" value="Unassembled WGS sequence"/>
</dbReference>
<keyword evidence="6" id="KW-0507">mRNA processing</keyword>
<comment type="subcellular location">
    <subcellularLocation>
        <location evidence="6">Nucleus</location>
    </subcellularLocation>
</comment>
<evidence type="ECO:0000256" key="3">
    <source>
        <dbReference type="ARBA" id="ARBA00025498"/>
    </source>
</evidence>
<dbReference type="PROSITE" id="PS50082">
    <property type="entry name" value="WD_REPEATS_2"/>
    <property type="match status" value="3"/>
</dbReference>
<dbReference type="PROSITE" id="PS50294">
    <property type="entry name" value="WD_REPEATS_REGION"/>
    <property type="match status" value="2"/>
</dbReference>
<dbReference type="GO" id="GO:0005847">
    <property type="term" value="C:mRNA cleavage and polyadenylation specificity factor complex"/>
    <property type="evidence" value="ECO:0007669"/>
    <property type="project" value="TreeGrafter"/>
</dbReference>
<dbReference type="AlphaFoldDB" id="A0A0V1PYY5"/>
<evidence type="ECO:0000256" key="6">
    <source>
        <dbReference type="RuleBase" id="RU369034"/>
    </source>
</evidence>
<feature type="compositionally biased region" description="Low complexity" evidence="7">
    <location>
        <begin position="1"/>
        <end position="22"/>
    </location>
</feature>
<dbReference type="PRINTS" id="PR00320">
    <property type="entry name" value="GPROTEINBRPT"/>
</dbReference>
<keyword evidence="1 5" id="KW-0853">WD repeat</keyword>
<evidence type="ECO:0000313" key="8">
    <source>
        <dbReference type="EMBL" id="KSA01470.1"/>
    </source>
</evidence>
<dbReference type="InterPro" id="IPR020472">
    <property type="entry name" value="WD40_PAC1"/>
</dbReference>
<dbReference type="PANTHER" id="PTHR22836">
    <property type="entry name" value="WD40 REPEAT PROTEIN"/>
    <property type="match status" value="1"/>
</dbReference>
<dbReference type="Gene3D" id="2.130.10.10">
    <property type="entry name" value="YVTN repeat-like/Quinoprotein amine dehydrogenase"/>
    <property type="match status" value="2"/>
</dbReference>
<dbReference type="GO" id="GO:0031124">
    <property type="term" value="P:mRNA 3'-end processing"/>
    <property type="evidence" value="ECO:0007669"/>
    <property type="project" value="UniProtKB-UniRule"/>
</dbReference>
<name>A0A0V1PYY5_9ASCO</name>
<gene>
    <name evidence="8" type="ORF">AC631_02764</name>
</gene>
<feature type="repeat" description="WD" evidence="5">
    <location>
        <begin position="201"/>
        <end position="242"/>
    </location>
</feature>
<dbReference type="InterPro" id="IPR015943">
    <property type="entry name" value="WD40/YVTN_repeat-like_dom_sf"/>
</dbReference>
<evidence type="ECO:0000256" key="7">
    <source>
        <dbReference type="SAM" id="MobiDB-lite"/>
    </source>
</evidence>
<dbReference type="GeneID" id="26839773"/>
<feature type="repeat" description="WD" evidence="5">
    <location>
        <begin position="160"/>
        <end position="192"/>
    </location>
</feature>
<dbReference type="InterPro" id="IPR036322">
    <property type="entry name" value="WD40_repeat_dom_sf"/>
</dbReference>